<evidence type="ECO:0000313" key="1">
    <source>
        <dbReference type="EMBL" id="WTS11531.1"/>
    </source>
</evidence>
<sequence length="123" mass="14201">MRTDAPLWDSLVFDGIDDVDVEAVTVAFNMVEVVARGRPKCPDCARFSDRVHDRYHRRLKKLPLAEQSFGIRLAFNQWRVTAEHRPLGEIMQVRQIYTASAKVRRAYNHQPQVEPKSADEVLP</sequence>
<reference evidence="1" key="1">
    <citation type="submission" date="2022-10" db="EMBL/GenBank/DDBJ databases">
        <title>The complete genomes of actinobacterial strains from the NBC collection.</title>
        <authorList>
            <person name="Joergensen T.S."/>
            <person name="Alvarez Arevalo M."/>
            <person name="Sterndorff E.B."/>
            <person name="Faurdal D."/>
            <person name="Vuksanovic O."/>
            <person name="Mourched A.-S."/>
            <person name="Charusanti P."/>
            <person name="Shaw S."/>
            <person name="Blin K."/>
            <person name="Weber T."/>
        </authorList>
    </citation>
    <scope>NUCLEOTIDE SEQUENCE</scope>
    <source>
        <strain evidence="1">NBC_00119</strain>
    </source>
</reference>
<dbReference type="EMBL" id="CP108195">
    <property type="protein sequence ID" value="WTS11531.1"/>
    <property type="molecule type" value="Genomic_DNA"/>
</dbReference>
<organism evidence="1">
    <name type="scientific">Streptomyces sp. NBC_00119</name>
    <dbReference type="NCBI Taxonomy" id="2975659"/>
    <lineage>
        <taxon>Bacteria</taxon>
        <taxon>Bacillati</taxon>
        <taxon>Actinomycetota</taxon>
        <taxon>Actinomycetes</taxon>
        <taxon>Kitasatosporales</taxon>
        <taxon>Streptomycetaceae</taxon>
        <taxon>Streptomyces</taxon>
    </lineage>
</organism>
<protein>
    <recommendedName>
        <fullName evidence="2">Transposase family protein</fullName>
    </recommendedName>
</protein>
<evidence type="ECO:0008006" key="2">
    <source>
        <dbReference type="Google" id="ProtNLM"/>
    </source>
</evidence>
<accession>A0AAU1U122</accession>
<gene>
    <name evidence="1" type="ORF">OHU69_11015</name>
</gene>
<name>A0AAU1U122_9ACTN</name>
<proteinExistence type="predicted"/>
<dbReference type="AlphaFoldDB" id="A0AAU1U122"/>